<evidence type="ECO:0000313" key="2">
    <source>
        <dbReference type="EMBL" id="EAL67026.1"/>
    </source>
</evidence>
<accession>Q86HD0</accession>
<dbReference type="dictyBase" id="DDB_G0280829"/>
<name>Q86HD0_DICDI</name>
<evidence type="ECO:0000313" key="3">
    <source>
        <dbReference type="Proteomes" id="UP000002195"/>
    </source>
</evidence>
<dbReference type="VEuPathDB" id="AmoebaDB:DDB_G0280829"/>
<dbReference type="KEGG" id="ddi:DDB_G0280829"/>
<comment type="caution">
    <text evidence="2">The sequence shown here is derived from an EMBL/GenBank/DDBJ whole genome shotgun (WGS) entry which is preliminary data.</text>
</comment>
<keyword evidence="1" id="KW-1133">Transmembrane helix</keyword>
<dbReference type="Proteomes" id="UP000002195">
    <property type="component" value="Unassembled WGS sequence"/>
</dbReference>
<reference evidence="2 3" key="1">
    <citation type="journal article" date="2005" name="Nature">
        <title>The genome of the social amoeba Dictyostelium discoideum.</title>
        <authorList>
            <consortium name="The Dictyostelium discoideum Sequencing Consortium"/>
            <person name="Eichinger L."/>
            <person name="Pachebat J.A."/>
            <person name="Glockner G."/>
            <person name="Rajandream M.A."/>
            <person name="Sucgang R."/>
            <person name="Berriman M."/>
            <person name="Song J."/>
            <person name="Olsen R."/>
            <person name="Szafranski K."/>
            <person name="Xu Q."/>
            <person name="Tunggal B."/>
            <person name="Kummerfeld S."/>
            <person name="Madera M."/>
            <person name="Konfortov B.A."/>
            <person name="Rivero F."/>
            <person name="Bankier A.T."/>
            <person name="Lehmann R."/>
            <person name="Hamlin N."/>
            <person name="Davies R."/>
            <person name="Gaudet P."/>
            <person name="Fey P."/>
            <person name="Pilcher K."/>
            <person name="Chen G."/>
            <person name="Saunders D."/>
            <person name="Sodergren E."/>
            <person name="Davis P."/>
            <person name="Kerhornou A."/>
            <person name="Nie X."/>
            <person name="Hall N."/>
            <person name="Anjard C."/>
            <person name="Hemphill L."/>
            <person name="Bason N."/>
            <person name="Farbrother P."/>
            <person name="Desany B."/>
            <person name="Just E."/>
            <person name="Morio T."/>
            <person name="Rost R."/>
            <person name="Churcher C."/>
            <person name="Cooper J."/>
            <person name="Haydock S."/>
            <person name="van Driessche N."/>
            <person name="Cronin A."/>
            <person name="Goodhead I."/>
            <person name="Muzny D."/>
            <person name="Mourier T."/>
            <person name="Pain A."/>
            <person name="Lu M."/>
            <person name="Harper D."/>
            <person name="Lindsay R."/>
            <person name="Hauser H."/>
            <person name="James K."/>
            <person name="Quiles M."/>
            <person name="Madan Babu M."/>
            <person name="Saito T."/>
            <person name="Buchrieser C."/>
            <person name="Wardroper A."/>
            <person name="Felder M."/>
            <person name="Thangavelu M."/>
            <person name="Johnson D."/>
            <person name="Knights A."/>
            <person name="Loulseged H."/>
            <person name="Mungall K."/>
            <person name="Oliver K."/>
            <person name="Price C."/>
            <person name="Quail M.A."/>
            <person name="Urushihara H."/>
            <person name="Hernandez J."/>
            <person name="Rabbinowitsch E."/>
            <person name="Steffen D."/>
            <person name="Sanders M."/>
            <person name="Ma J."/>
            <person name="Kohara Y."/>
            <person name="Sharp S."/>
            <person name="Simmonds M."/>
            <person name="Spiegler S."/>
            <person name="Tivey A."/>
            <person name="Sugano S."/>
            <person name="White B."/>
            <person name="Walker D."/>
            <person name="Woodward J."/>
            <person name="Winckler T."/>
            <person name="Tanaka Y."/>
            <person name="Shaulsky G."/>
            <person name="Schleicher M."/>
            <person name="Weinstock G."/>
            <person name="Rosenthal A."/>
            <person name="Cox E.C."/>
            <person name="Chisholm R.L."/>
            <person name="Gibbs R."/>
            <person name="Loomis W.F."/>
            <person name="Platzer M."/>
            <person name="Kay R.R."/>
            <person name="Williams J."/>
            <person name="Dear P.H."/>
            <person name="Noegel A.A."/>
            <person name="Barrell B."/>
            <person name="Kuspa A."/>
        </authorList>
    </citation>
    <scope>NUCLEOTIDE SEQUENCE [LARGE SCALE GENOMIC DNA]</scope>
    <source>
        <strain evidence="2 3">AX4</strain>
    </source>
</reference>
<evidence type="ECO:0000256" key="1">
    <source>
        <dbReference type="SAM" id="Phobius"/>
    </source>
</evidence>
<dbReference type="PaxDb" id="44689-DDB0204751"/>
<organism evidence="2 3">
    <name type="scientific">Dictyostelium discoideum</name>
    <name type="common">Social amoeba</name>
    <dbReference type="NCBI Taxonomy" id="44689"/>
    <lineage>
        <taxon>Eukaryota</taxon>
        <taxon>Amoebozoa</taxon>
        <taxon>Evosea</taxon>
        <taxon>Eumycetozoa</taxon>
        <taxon>Dictyostelia</taxon>
        <taxon>Dictyosteliales</taxon>
        <taxon>Dictyosteliaceae</taxon>
        <taxon>Dictyostelium</taxon>
    </lineage>
</organism>
<dbReference type="EMBL" id="AAFI02000025">
    <property type="protein sequence ID" value="EAL67026.1"/>
    <property type="molecule type" value="Genomic_DNA"/>
</dbReference>
<protein>
    <submittedName>
        <fullName evidence="2">Uncharacterized protein</fullName>
    </submittedName>
</protein>
<keyword evidence="3" id="KW-1185">Reference proteome</keyword>
<dbReference type="GeneID" id="8621801"/>
<feature type="transmembrane region" description="Helical" evidence="1">
    <location>
        <begin position="198"/>
        <end position="218"/>
    </location>
</feature>
<gene>
    <name evidence="2" type="ORF">DDB_G0280829</name>
</gene>
<keyword evidence="1" id="KW-0812">Transmembrane</keyword>
<accession>Q54UT9</accession>
<dbReference type="HOGENOM" id="CLU_361868_0_0_1"/>
<dbReference type="InParanoid" id="Q86HD0"/>
<dbReference type="AlphaFoldDB" id="Q86HD0"/>
<dbReference type="RefSeq" id="XP_641002.1">
    <property type="nucleotide sequence ID" value="XM_635910.1"/>
</dbReference>
<proteinExistence type="predicted"/>
<dbReference type="SMR" id="Q86HD0"/>
<keyword evidence="1" id="KW-0472">Membrane</keyword>
<sequence length="773" mass="91069">MTTIDILFKKVFKNKILFNLIYGYVHCKESVLDWTIKSLLERKEFKKFEEIINCNLHSKITQDNWYFELKPKESDIIPLLNYRGLKSSTLILFYCKFKHLFFKNKLKNKIISESLKGGNLEIVMFLLEQGFQYKFSKFNDHAAKFHSGLFEQVLDCGNSLDCYNFILSILPNLITPTLYNQDRTVSWLIKYFSGKRYYNIYPIIIPLINTAIGLAYAIKISFQNLDLKLSNQIIIQNNKLNLITKSSIIIMIAKDSNFIMNNKYFKIFSNYISNTTTNTTNTTTDNHYNINLFERVKKSSFFKDKVVYSLKLWQVNEDLLGLICGCYVPNSLEEFKFMLKNVSKFKTCFSSRYNLILLARHISSDLLDLEYSKYFINEYFHNGFTIDNSENTNQDYSICVRIFCDSTPEISCYFLKEKISKRMIPLISSSDLFLRGSSSSNFGNLKILKYAEKNYSVKPTIDTLHSAVLNGYTEIIKYLCETLPPISSFPPPLRVPQLQQVLMMLMTCEKNNDFQSFTTIIQSKSITFFRFVESKSVLEYKLLENKVNFKSKFLNHLFKEKLIDSKAIFKRYCKIDLNLFLLFKYNQDWINQEYFFQLIQDSNIQIFNNIILDELFLSTFLITDKLKDKFIITLISNCPRRLLYFILNSNYLLEIGFNRIFKYLILFSNSPSITINQLLSITTITTANNNNFYNSLLLNLILFYDKNLNLIKEIKFSNQSNNNNNNNNNNYYFKNFKDFLNQTLSEKSQKKFKDNYFKILNSSNILNQIGFNY</sequence>